<evidence type="ECO:0000313" key="1">
    <source>
        <dbReference type="EMBL" id="ONK56948.1"/>
    </source>
</evidence>
<proteinExistence type="predicted"/>
<sequence>MAGDIAKLSTITTTGTHRNDNTNLSIFNAQGSDINQILLSALPSAATPAACGPYARWVYISASRSSMGNWRHETRFVRPGRRECGPGGGALTDDAARLARPGRPRLVVFGPGGLGRGWLRGRWPPGPDVDRLAARDSDW</sequence>
<protein>
    <submittedName>
        <fullName evidence="1">Uncharacterized protein</fullName>
    </submittedName>
</protein>
<dbReference type="Gramene" id="ONK56948">
    <property type="protein sequence ID" value="ONK56948"/>
    <property type="gene ID" value="A4U43_C10F14990"/>
</dbReference>
<gene>
    <name evidence="1" type="ORF">A4U43_C10F14990</name>
</gene>
<name>A0A5P1E345_ASPOF</name>
<accession>A0A5P1E345</accession>
<organism evidence="1 2">
    <name type="scientific">Asparagus officinalis</name>
    <name type="common">Garden asparagus</name>
    <dbReference type="NCBI Taxonomy" id="4686"/>
    <lineage>
        <taxon>Eukaryota</taxon>
        <taxon>Viridiplantae</taxon>
        <taxon>Streptophyta</taxon>
        <taxon>Embryophyta</taxon>
        <taxon>Tracheophyta</taxon>
        <taxon>Spermatophyta</taxon>
        <taxon>Magnoliopsida</taxon>
        <taxon>Liliopsida</taxon>
        <taxon>Asparagales</taxon>
        <taxon>Asparagaceae</taxon>
        <taxon>Asparagoideae</taxon>
        <taxon>Asparagus</taxon>
    </lineage>
</organism>
<dbReference type="Proteomes" id="UP000243459">
    <property type="component" value="Chromosome 10"/>
</dbReference>
<dbReference type="AlphaFoldDB" id="A0A5P1E345"/>
<keyword evidence="2" id="KW-1185">Reference proteome</keyword>
<reference evidence="2" key="1">
    <citation type="journal article" date="2017" name="Nat. Commun.">
        <title>The asparagus genome sheds light on the origin and evolution of a young Y chromosome.</title>
        <authorList>
            <person name="Harkess A."/>
            <person name="Zhou J."/>
            <person name="Xu C."/>
            <person name="Bowers J.E."/>
            <person name="Van der Hulst R."/>
            <person name="Ayyampalayam S."/>
            <person name="Mercati F."/>
            <person name="Riccardi P."/>
            <person name="McKain M.R."/>
            <person name="Kakrana A."/>
            <person name="Tang H."/>
            <person name="Ray J."/>
            <person name="Groenendijk J."/>
            <person name="Arikit S."/>
            <person name="Mathioni S.M."/>
            <person name="Nakano M."/>
            <person name="Shan H."/>
            <person name="Telgmann-Rauber A."/>
            <person name="Kanno A."/>
            <person name="Yue Z."/>
            <person name="Chen H."/>
            <person name="Li W."/>
            <person name="Chen Y."/>
            <person name="Xu X."/>
            <person name="Zhang Y."/>
            <person name="Luo S."/>
            <person name="Chen H."/>
            <person name="Gao J."/>
            <person name="Mao Z."/>
            <person name="Pires J.C."/>
            <person name="Luo M."/>
            <person name="Kudrna D."/>
            <person name="Wing R.A."/>
            <person name="Meyers B.C."/>
            <person name="Yi K."/>
            <person name="Kong H."/>
            <person name="Lavrijsen P."/>
            <person name="Sunseri F."/>
            <person name="Falavigna A."/>
            <person name="Ye Y."/>
            <person name="Leebens-Mack J.H."/>
            <person name="Chen G."/>
        </authorList>
    </citation>
    <scope>NUCLEOTIDE SEQUENCE [LARGE SCALE GENOMIC DNA]</scope>
    <source>
        <strain evidence="2">cv. DH0086</strain>
    </source>
</reference>
<dbReference type="EMBL" id="CM007390">
    <property type="protein sequence ID" value="ONK56948.1"/>
    <property type="molecule type" value="Genomic_DNA"/>
</dbReference>
<evidence type="ECO:0000313" key="2">
    <source>
        <dbReference type="Proteomes" id="UP000243459"/>
    </source>
</evidence>